<reference evidence="2 3" key="1">
    <citation type="journal article" date="2019" name="Emerg. Microbes Infect.">
        <title>Comprehensive subspecies identification of 175 nontuberculous mycobacteria species based on 7547 genomic profiles.</title>
        <authorList>
            <person name="Matsumoto Y."/>
            <person name="Kinjo T."/>
            <person name="Motooka D."/>
            <person name="Nabeya D."/>
            <person name="Jung N."/>
            <person name="Uechi K."/>
            <person name="Horii T."/>
            <person name="Iida T."/>
            <person name="Fujita J."/>
            <person name="Nakamura S."/>
        </authorList>
    </citation>
    <scope>NUCLEOTIDE SEQUENCE [LARGE SCALE GENOMIC DNA]</scope>
    <source>
        <strain evidence="2 3">JCM 12375</strain>
    </source>
</reference>
<feature type="transmembrane region" description="Helical" evidence="1">
    <location>
        <begin position="98"/>
        <end position="120"/>
    </location>
</feature>
<dbReference type="EMBL" id="AP022567">
    <property type="protein sequence ID" value="BBX34870.1"/>
    <property type="molecule type" value="Genomic_DNA"/>
</dbReference>
<keyword evidence="1" id="KW-0812">Transmembrane</keyword>
<dbReference type="RefSeq" id="WP_036429289.1">
    <property type="nucleotide sequence ID" value="NZ_AP022567.1"/>
</dbReference>
<name>A0ABM7HW95_MYCME</name>
<sequence length="123" mass="13043">MTDSTPQAERKRPSAKHWAWFAGILTALLLLGFVVAFVMMLPLAMATDGCHEGTTDKICQLTARGQNVLVVIPWMCLAAGFATAVVGAGVAERLRRSPLFGLATGIVGYCAMIPIGYAIAFSV</sequence>
<evidence type="ECO:0000313" key="2">
    <source>
        <dbReference type="EMBL" id="BBX34870.1"/>
    </source>
</evidence>
<gene>
    <name evidence="2" type="ORF">MMAGJ_41520</name>
</gene>
<keyword evidence="1" id="KW-1133">Transmembrane helix</keyword>
<keyword evidence="3" id="KW-1185">Reference proteome</keyword>
<feature type="transmembrane region" description="Helical" evidence="1">
    <location>
        <begin position="71"/>
        <end position="91"/>
    </location>
</feature>
<accession>A0ABM7HW95</accession>
<organism evidence="2 3">
    <name type="scientific">Mycolicibacterium mageritense</name>
    <name type="common">Mycobacterium mageritense</name>
    <dbReference type="NCBI Taxonomy" id="53462"/>
    <lineage>
        <taxon>Bacteria</taxon>
        <taxon>Bacillati</taxon>
        <taxon>Actinomycetota</taxon>
        <taxon>Actinomycetes</taxon>
        <taxon>Mycobacteriales</taxon>
        <taxon>Mycobacteriaceae</taxon>
        <taxon>Mycolicibacterium</taxon>
    </lineage>
</organism>
<feature type="transmembrane region" description="Helical" evidence="1">
    <location>
        <begin position="18"/>
        <end position="39"/>
    </location>
</feature>
<proteinExistence type="predicted"/>
<keyword evidence="1" id="KW-0472">Membrane</keyword>
<protein>
    <submittedName>
        <fullName evidence="2">Uncharacterized protein</fullName>
    </submittedName>
</protein>
<dbReference type="Proteomes" id="UP000465622">
    <property type="component" value="Chromosome"/>
</dbReference>
<evidence type="ECO:0000256" key="1">
    <source>
        <dbReference type="SAM" id="Phobius"/>
    </source>
</evidence>
<evidence type="ECO:0000313" key="3">
    <source>
        <dbReference type="Proteomes" id="UP000465622"/>
    </source>
</evidence>